<dbReference type="SMART" id="SM00849">
    <property type="entry name" value="Lactamase_B"/>
    <property type="match status" value="1"/>
</dbReference>
<dbReference type="PANTHER" id="PTHR23131">
    <property type="entry name" value="ENDORIBONUCLEASE LACTB2"/>
    <property type="match status" value="1"/>
</dbReference>
<dbReference type="HOGENOM" id="CLU_048478_0_0_2"/>
<dbReference type="InterPro" id="IPR001279">
    <property type="entry name" value="Metallo-B-lactamas"/>
</dbReference>
<feature type="domain" description="Metallo-beta-lactamase" evidence="1">
    <location>
        <begin position="29"/>
        <end position="229"/>
    </location>
</feature>
<dbReference type="PANTHER" id="PTHR23131:SF4">
    <property type="entry name" value="METALLO-BETA-LACTAMASE SUPERFAMILY POTEIN"/>
    <property type="match status" value="1"/>
</dbReference>
<dbReference type="InterPro" id="IPR050662">
    <property type="entry name" value="Sec-metab_biosynth-thioest"/>
</dbReference>
<gene>
    <name evidence="2" type="ordered locus">Ta0668</name>
</gene>
<dbReference type="eggNOG" id="arCOG00498">
    <property type="taxonomic scope" value="Archaea"/>
</dbReference>
<keyword evidence="3" id="KW-1185">Reference proteome</keyword>
<dbReference type="InterPro" id="IPR036866">
    <property type="entry name" value="RibonucZ/Hydroxyglut_hydro"/>
</dbReference>
<name>Q9HKD3_THEAC</name>
<dbReference type="SUPFAM" id="SSF56281">
    <property type="entry name" value="Metallo-hydrolase/oxidoreductase"/>
    <property type="match status" value="1"/>
</dbReference>
<dbReference type="InParanoid" id="Q9HKD3"/>
<evidence type="ECO:0000313" key="3">
    <source>
        <dbReference type="Proteomes" id="UP000001024"/>
    </source>
</evidence>
<protein>
    <recommendedName>
        <fullName evidence="1">Metallo-beta-lactamase domain-containing protein</fullName>
    </recommendedName>
</protein>
<organism evidence="2 3">
    <name type="scientific">Thermoplasma acidophilum (strain ATCC 25905 / DSM 1728 / JCM 9062 / NBRC 15155 / AMRC-C165)</name>
    <dbReference type="NCBI Taxonomy" id="273075"/>
    <lineage>
        <taxon>Archaea</taxon>
        <taxon>Methanobacteriati</taxon>
        <taxon>Thermoplasmatota</taxon>
        <taxon>Thermoplasmata</taxon>
        <taxon>Thermoplasmatales</taxon>
        <taxon>Thermoplasmataceae</taxon>
        <taxon>Thermoplasma</taxon>
    </lineage>
</organism>
<dbReference type="InterPro" id="IPR036388">
    <property type="entry name" value="WH-like_DNA-bd_sf"/>
</dbReference>
<dbReference type="EnsemblBacteria" id="CAC11806">
    <property type="protein sequence ID" value="CAC11806"/>
    <property type="gene ID" value="CAC11806"/>
</dbReference>
<dbReference type="Gene3D" id="3.60.15.10">
    <property type="entry name" value="Ribonuclease Z/Hydroxyacylglutathione hydrolase-like"/>
    <property type="match status" value="1"/>
</dbReference>
<proteinExistence type="predicted"/>
<dbReference type="KEGG" id="tac:Ta0668"/>
<evidence type="ECO:0000259" key="1">
    <source>
        <dbReference type="SMART" id="SM00849"/>
    </source>
</evidence>
<dbReference type="AlphaFoldDB" id="Q9HKD3"/>
<dbReference type="EMBL" id="AL445065">
    <property type="protein sequence ID" value="CAC11806.1"/>
    <property type="molecule type" value="Genomic_DNA"/>
</dbReference>
<sequence length="322" mass="37307">MLSIERQCQCMQLLIETFTVPIEIRALKTANIYRLETDDSAFLIDSGMSDNSIKSIEQNLKKIDFVFITHLHIDHLGGVLYLHEKYGIPAYMNHLDLDLIMNANEDRDGYIKRHSEIFRVNGVPPSMVEEIITMHPVIRYFDYYSKLDFVQDYRKINASGIKFVEVPGHSPGSTAVYIEDSRDLFAGDHILDRITPNIAVYGDEDDLGNYLESLEKVRAMKVDRIFPGHGNVITEPKIRIDDIEKHHHDRMRAIIAALKSPKTAYEVARDITWSKGRKMDTMNFMERNFAILETVSHLKHMDRKGMVRRIEENGIIKYSYIQ</sequence>
<reference evidence="2 3" key="1">
    <citation type="journal article" date="2000" name="Nature">
        <title>The genome sequence of the thermoacidophilic scavenger Thermoplasma acidophilum.</title>
        <authorList>
            <person name="Ruepp A."/>
            <person name="Graml W."/>
            <person name="Santos-Martinez M.L."/>
            <person name="Koretke K.K."/>
            <person name="Volker C."/>
            <person name="Mewes H.W."/>
            <person name="Frishman D."/>
            <person name="Stocker S."/>
            <person name="Lupas A.N."/>
            <person name="Baumeister W."/>
        </authorList>
    </citation>
    <scope>NUCLEOTIDE SEQUENCE [LARGE SCALE GENOMIC DNA]</scope>
    <source>
        <strain evidence="3">ATCC 25905 / DSM 1728 / JCM 9062 / NBRC 15155 / AMRC-C165</strain>
    </source>
</reference>
<dbReference type="SMR" id="Q9HKD3"/>
<evidence type="ECO:0000313" key="2">
    <source>
        <dbReference type="EMBL" id="CAC11806.1"/>
    </source>
</evidence>
<dbReference type="Proteomes" id="UP000001024">
    <property type="component" value="Chromosome"/>
</dbReference>
<accession>Q9HKD3</accession>
<dbReference type="PaxDb" id="273075-Ta0668"/>
<dbReference type="Pfam" id="PF00753">
    <property type="entry name" value="Lactamase_B"/>
    <property type="match status" value="1"/>
</dbReference>
<dbReference type="FunCoup" id="Q9HKD3">
    <property type="interactions" value="97"/>
</dbReference>
<dbReference type="Gene3D" id="1.10.10.10">
    <property type="entry name" value="Winged helix-like DNA-binding domain superfamily/Winged helix DNA-binding domain"/>
    <property type="match status" value="1"/>
</dbReference>
<dbReference type="STRING" id="273075.gene:9571888"/>